<dbReference type="EC" id="2.7.1.12" evidence="3 9"/>
<keyword evidence="4 9" id="KW-0808">Transferase</keyword>
<feature type="non-terminal residue" evidence="10">
    <location>
        <position position="144"/>
    </location>
</feature>
<comment type="catalytic activity">
    <reaction evidence="8 9">
        <text>D-gluconate + ATP = 6-phospho-D-gluconate + ADP + H(+)</text>
        <dbReference type="Rhea" id="RHEA:19433"/>
        <dbReference type="ChEBI" id="CHEBI:15378"/>
        <dbReference type="ChEBI" id="CHEBI:18391"/>
        <dbReference type="ChEBI" id="CHEBI:30616"/>
        <dbReference type="ChEBI" id="CHEBI:58759"/>
        <dbReference type="ChEBI" id="CHEBI:456216"/>
        <dbReference type="EC" id="2.7.1.12"/>
    </reaction>
</comment>
<dbReference type="SUPFAM" id="SSF52540">
    <property type="entry name" value="P-loop containing nucleoside triphosphate hydrolases"/>
    <property type="match status" value="1"/>
</dbReference>
<protein>
    <recommendedName>
        <fullName evidence="3 9">Gluconokinase</fullName>
        <ecNumber evidence="3 9">2.7.1.12</ecNumber>
    </recommendedName>
</protein>
<gene>
    <name evidence="10" type="ORF">LTR16_010081</name>
</gene>
<dbReference type="EMBL" id="JAVRRA010019189">
    <property type="protein sequence ID" value="KAK5183523.1"/>
    <property type="molecule type" value="Genomic_DNA"/>
</dbReference>
<evidence type="ECO:0000256" key="1">
    <source>
        <dbReference type="ARBA" id="ARBA00004875"/>
    </source>
</evidence>
<evidence type="ECO:0000313" key="10">
    <source>
        <dbReference type="EMBL" id="KAK5183523.1"/>
    </source>
</evidence>
<dbReference type="Gene3D" id="3.40.50.300">
    <property type="entry name" value="P-loop containing nucleotide triphosphate hydrolases"/>
    <property type="match status" value="1"/>
</dbReference>
<evidence type="ECO:0000313" key="11">
    <source>
        <dbReference type="Proteomes" id="UP001357485"/>
    </source>
</evidence>
<keyword evidence="7 9" id="KW-0067">ATP-binding</keyword>
<proteinExistence type="inferred from homology"/>
<evidence type="ECO:0000256" key="3">
    <source>
        <dbReference type="ARBA" id="ARBA00012054"/>
    </source>
</evidence>
<organism evidence="10 11">
    <name type="scientific">Cryomyces antarcticus</name>
    <dbReference type="NCBI Taxonomy" id="329879"/>
    <lineage>
        <taxon>Eukaryota</taxon>
        <taxon>Fungi</taxon>
        <taxon>Dikarya</taxon>
        <taxon>Ascomycota</taxon>
        <taxon>Pezizomycotina</taxon>
        <taxon>Dothideomycetes</taxon>
        <taxon>Dothideomycetes incertae sedis</taxon>
        <taxon>Cryomyces</taxon>
    </lineage>
</organism>
<dbReference type="InterPro" id="IPR027417">
    <property type="entry name" value="P-loop_NTPase"/>
</dbReference>
<comment type="similarity">
    <text evidence="2 9">Belongs to the gluconokinase GntK/GntV family.</text>
</comment>
<evidence type="ECO:0000256" key="5">
    <source>
        <dbReference type="ARBA" id="ARBA00022741"/>
    </source>
</evidence>
<comment type="pathway">
    <text evidence="1 9">Carbohydrate acid metabolism; D-gluconate degradation.</text>
</comment>
<dbReference type="InterPro" id="IPR006001">
    <property type="entry name" value="Therm_gnt_kin"/>
</dbReference>
<dbReference type="Proteomes" id="UP001357485">
    <property type="component" value="Unassembled WGS sequence"/>
</dbReference>
<evidence type="ECO:0000256" key="6">
    <source>
        <dbReference type="ARBA" id="ARBA00022777"/>
    </source>
</evidence>
<evidence type="ECO:0000256" key="2">
    <source>
        <dbReference type="ARBA" id="ARBA00008420"/>
    </source>
</evidence>
<dbReference type="PANTHER" id="PTHR43442:SF3">
    <property type="entry name" value="GLUCONOKINASE-RELATED"/>
    <property type="match status" value="1"/>
</dbReference>
<evidence type="ECO:0000256" key="8">
    <source>
        <dbReference type="ARBA" id="ARBA00048090"/>
    </source>
</evidence>
<accession>A0ABR0LKI0</accession>
<evidence type="ECO:0000256" key="7">
    <source>
        <dbReference type="ARBA" id="ARBA00022840"/>
    </source>
</evidence>
<evidence type="ECO:0000256" key="4">
    <source>
        <dbReference type="ARBA" id="ARBA00022679"/>
    </source>
</evidence>
<reference evidence="10 11" key="1">
    <citation type="submission" date="2023-08" db="EMBL/GenBank/DDBJ databases">
        <title>Black Yeasts Isolated from many extreme environments.</title>
        <authorList>
            <person name="Coleine C."/>
            <person name="Stajich J.E."/>
            <person name="Selbmann L."/>
        </authorList>
    </citation>
    <scope>NUCLEOTIDE SEQUENCE [LARGE SCALE GENOMIC DNA]</scope>
    <source>
        <strain evidence="10 11">CCFEE 536</strain>
    </source>
</reference>
<keyword evidence="5 9" id="KW-0547">Nucleotide-binding</keyword>
<keyword evidence="6 9" id="KW-0418">Kinase</keyword>
<dbReference type="CDD" id="cd02021">
    <property type="entry name" value="GntK"/>
    <property type="match status" value="1"/>
</dbReference>
<evidence type="ECO:0000256" key="9">
    <source>
        <dbReference type="RuleBase" id="RU363066"/>
    </source>
</evidence>
<dbReference type="PANTHER" id="PTHR43442">
    <property type="entry name" value="GLUCONOKINASE-RELATED"/>
    <property type="match status" value="1"/>
</dbReference>
<sequence>FHPPANIEKMANNIPLTDADRWDWLILLRQQALASLDAGAPGVVLTCSALKRKYRDVIRIASYNDHDVLVHFVYLRADQDTLLARVHGRVGHYMKDSMVKSQFEALEEPTADEPDVLAIDVRGSMAEVQKLALDAVSEALAADS</sequence>
<feature type="non-terminal residue" evidence="10">
    <location>
        <position position="1"/>
    </location>
</feature>
<dbReference type="NCBIfam" id="TIGR01313">
    <property type="entry name" value="therm_gnt_kin"/>
    <property type="match status" value="1"/>
</dbReference>
<comment type="caution">
    <text evidence="10">The sequence shown here is derived from an EMBL/GenBank/DDBJ whole genome shotgun (WGS) entry which is preliminary data.</text>
</comment>
<name>A0ABR0LKI0_9PEZI</name>
<keyword evidence="11" id="KW-1185">Reference proteome</keyword>